<reference evidence="2 3" key="1">
    <citation type="journal article" date="2019" name="PLoS Negl. Trop. Dis.">
        <title>Whole genome sequencing of Entamoeba nuttalli reveals mammalian host-related molecular signatures and a novel octapeptide-repeat surface protein.</title>
        <authorList>
            <person name="Tanaka M."/>
            <person name="Makiuchi T."/>
            <person name="Komiyama T."/>
            <person name="Shiina T."/>
            <person name="Osaki K."/>
            <person name="Tachibana H."/>
        </authorList>
    </citation>
    <scope>NUCLEOTIDE SEQUENCE [LARGE SCALE GENOMIC DNA]</scope>
    <source>
        <strain evidence="2 3">P19-061405</strain>
    </source>
</reference>
<proteinExistence type="predicted"/>
<feature type="compositionally biased region" description="Basic residues" evidence="1">
    <location>
        <begin position="18"/>
        <end position="27"/>
    </location>
</feature>
<evidence type="ECO:0000256" key="1">
    <source>
        <dbReference type="SAM" id="MobiDB-lite"/>
    </source>
</evidence>
<gene>
    <name evidence="2" type="ORF">ENUP19_0172G0030</name>
</gene>
<evidence type="ECO:0000313" key="2">
    <source>
        <dbReference type="EMBL" id="GAB1224078.1"/>
    </source>
</evidence>
<feature type="region of interest" description="Disordered" evidence="1">
    <location>
        <begin position="18"/>
        <end position="42"/>
    </location>
</feature>
<comment type="caution">
    <text evidence="2">The sequence shown here is derived from an EMBL/GenBank/DDBJ whole genome shotgun (WGS) entry which is preliminary data.</text>
</comment>
<name>A0ABQ0DMJ4_9EUKA</name>
<organism evidence="2 3">
    <name type="scientific">Entamoeba nuttalli</name>
    <dbReference type="NCBI Taxonomy" id="412467"/>
    <lineage>
        <taxon>Eukaryota</taxon>
        <taxon>Amoebozoa</taxon>
        <taxon>Evosea</taxon>
        <taxon>Archamoebae</taxon>
        <taxon>Mastigamoebida</taxon>
        <taxon>Entamoebidae</taxon>
        <taxon>Entamoeba</taxon>
    </lineage>
</organism>
<protein>
    <recommendedName>
        <fullName evidence="4">TonB C-terminal domain-containing protein</fullName>
    </recommendedName>
</protein>
<evidence type="ECO:0000313" key="3">
    <source>
        <dbReference type="Proteomes" id="UP001628156"/>
    </source>
</evidence>
<sequence length="130" mass="14794">MSLLNTFMNTNIRALTKKSKSLTKPKKVEKNPTISSRPTSESSSIVSDSIVFSEKWKQTPYTLNGTIVYIVMVNELGQFIRPFEASDFGHLRQRKSSFKKWMISSPENSRNLYAVVVNSDFKILDGVRAQ</sequence>
<keyword evidence="3" id="KW-1185">Reference proteome</keyword>
<accession>A0ABQ0DMJ4</accession>
<evidence type="ECO:0008006" key="4">
    <source>
        <dbReference type="Google" id="ProtNLM"/>
    </source>
</evidence>
<dbReference type="EMBL" id="BAAFRS010000172">
    <property type="protein sequence ID" value="GAB1224078.1"/>
    <property type="molecule type" value="Genomic_DNA"/>
</dbReference>
<dbReference type="Proteomes" id="UP001628156">
    <property type="component" value="Unassembled WGS sequence"/>
</dbReference>